<keyword evidence="4" id="KW-1185">Reference proteome</keyword>
<dbReference type="NCBIfam" id="TIGR02521">
    <property type="entry name" value="type_IV_pilW"/>
    <property type="match status" value="1"/>
</dbReference>
<dbReference type="SMART" id="SM00028">
    <property type="entry name" value="TPR"/>
    <property type="match status" value="3"/>
</dbReference>
<feature type="chain" id="PRO_5016690190" evidence="2">
    <location>
        <begin position="25"/>
        <end position="182"/>
    </location>
</feature>
<protein>
    <submittedName>
        <fullName evidence="3">Putative fimbrial biogenesis and twitching motility protein PilF-like protein</fullName>
    </submittedName>
</protein>
<sequence length="182" mass="20748">MNFAKFLRNLTACMLLSVLFGCSSQLPTSQTTFNRSEAVKARINLALAYLDQHDLPKAKENIDKALSHDQNDYLPHSVLAYYYQQIGDQTHAEQEYQQALKLSNNRPDVLNNYGTFLCKQAKFDQAYQQFEQAVKSEQPYYHQADSLENIVLCAKQEPNLAKVNEALSQLEKLDKARAAALR</sequence>
<evidence type="ECO:0000313" key="4">
    <source>
        <dbReference type="Proteomes" id="UP000254253"/>
    </source>
</evidence>
<dbReference type="PROSITE" id="PS50005">
    <property type="entry name" value="TPR"/>
    <property type="match status" value="2"/>
</dbReference>
<name>A0A380U080_ACTLI</name>
<feature type="repeat" description="TPR" evidence="1">
    <location>
        <begin position="107"/>
        <end position="140"/>
    </location>
</feature>
<keyword evidence="1" id="KW-0802">TPR repeat</keyword>
<dbReference type="Proteomes" id="UP000254253">
    <property type="component" value="Unassembled WGS sequence"/>
</dbReference>
<dbReference type="AlphaFoldDB" id="A0A380U080"/>
<dbReference type="Gene3D" id="1.25.40.10">
    <property type="entry name" value="Tetratricopeptide repeat domain"/>
    <property type="match status" value="1"/>
</dbReference>
<dbReference type="InterPro" id="IPR019734">
    <property type="entry name" value="TPR_rpt"/>
</dbReference>
<dbReference type="InterPro" id="IPR013360">
    <property type="entry name" value="Pilus_4_PilW"/>
</dbReference>
<accession>A0A380U080</accession>
<dbReference type="SUPFAM" id="SSF48452">
    <property type="entry name" value="TPR-like"/>
    <property type="match status" value="1"/>
</dbReference>
<dbReference type="PROSITE" id="PS51257">
    <property type="entry name" value="PROKAR_LIPOPROTEIN"/>
    <property type="match status" value="1"/>
</dbReference>
<dbReference type="EMBL" id="UFRN01000002">
    <property type="protein sequence ID" value="SUT93875.1"/>
    <property type="molecule type" value="Genomic_DNA"/>
</dbReference>
<reference evidence="3 4" key="1">
    <citation type="submission" date="2018-06" db="EMBL/GenBank/DDBJ databases">
        <authorList>
            <consortium name="Pathogen Informatics"/>
            <person name="Doyle S."/>
        </authorList>
    </citation>
    <scope>NUCLEOTIDE SEQUENCE [LARGE SCALE GENOMIC DNA]</scope>
    <source>
        <strain evidence="3 4">NCTC4191</strain>
    </source>
</reference>
<gene>
    <name evidence="3" type="primary">pilF</name>
    <name evidence="3" type="ORF">NCTC4191_01394</name>
</gene>
<feature type="signal peptide" evidence="2">
    <location>
        <begin position="1"/>
        <end position="24"/>
    </location>
</feature>
<dbReference type="Pfam" id="PF13181">
    <property type="entry name" value="TPR_8"/>
    <property type="match status" value="1"/>
</dbReference>
<evidence type="ECO:0000256" key="1">
    <source>
        <dbReference type="PROSITE-ProRule" id="PRU00339"/>
    </source>
</evidence>
<keyword evidence="2" id="KW-0732">Signal</keyword>
<organism evidence="3 4">
    <name type="scientific">Actinobacillus lignieresii</name>
    <dbReference type="NCBI Taxonomy" id="720"/>
    <lineage>
        <taxon>Bacteria</taxon>
        <taxon>Pseudomonadati</taxon>
        <taxon>Pseudomonadota</taxon>
        <taxon>Gammaproteobacteria</taxon>
        <taxon>Pasteurellales</taxon>
        <taxon>Pasteurellaceae</taxon>
        <taxon>Actinobacillus</taxon>
    </lineage>
</organism>
<evidence type="ECO:0000256" key="2">
    <source>
        <dbReference type="SAM" id="SignalP"/>
    </source>
</evidence>
<dbReference type="RefSeq" id="WP_115590660.1">
    <property type="nucleotide sequence ID" value="NZ_UFRN01000002.1"/>
</dbReference>
<feature type="repeat" description="TPR" evidence="1">
    <location>
        <begin position="39"/>
        <end position="72"/>
    </location>
</feature>
<evidence type="ECO:0000313" key="3">
    <source>
        <dbReference type="EMBL" id="SUT93875.1"/>
    </source>
</evidence>
<proteinExistence type="predicted"/>
<dbReference type="InterPro" id="IPR011990">
    <property type="entry name" value="TPR-like_helical_dom_sf"/>
</dbReference>